<evidence type="ECO:0000313" key="13">
    <source>
        <dbReference type="Proteomes" id="UP001185092"/>
    </source>
</evidence>
<comment type="similarity">
    <text evidence="1">Belongs to the peptidase M43B family.</text>
</comment>
<feature type="domain" description="Secretion system C-terminal sorting" evidence="11">
    <location>
        <begin position="436"/>
        <end position="501"/>
    </location>
</feature>
<gene>
    <name evidence="12" type="ORF">HNQ88_000254</name>
</gene>
<evidence type="ECO:0000256" key="4">
    <source>
        <dbReference type="ARBA" id="ARBA00022729"/>
    </source>
</evidence>
<accession>A0AAE3XJQ9</accession>
<protein>
    <recommendedName>
        <fullName evidence="14">T9SS type A sorting domain-containing protein</fullName>
    </recommendedName>
</protein>
<keyword evidence="8" id="KW-1015">Disulfide bond</keyword>
<dbReference type="EMBL" id="JAVDQD010000001">
    <property type="protein sequence ID" value="MDR6237278.1"/>
    <property type="molecule type" value="Genomic_DNA"/>
</dbReference>
<proteinExistence type="inferred from homology"/>
<dbReference type="PANTHER" id="PTHR47466:SF1">
    <property type="entry name" value="METALLOPROTEASE MEP1 (AFU_ORTHOLOGUE AFUA_1G07730)-RELATED"/>
    <property type="match status" value="1"/>
</dbReference>
<keyword evidence="7" id="KW-0482">Metalloprotease</keyword>
<dbReference type="Proteomes" id="UP001185092">
    <property type="component" value="Unassembled WGS sequence"/>
</dbReference>
<evidence type="ECO:0000256" key="3">
    <source>
        <dbReference type="ARBA" id="ARBA00022723"/>
    </source>
</evidence>
<dbReference type="GO" id="GO:0008237">
    <property type="term" value="F:metallopeptidase activity"/>
    <property type="evidence" value="ECO:0007669"/>
    <property type="project" value="UniProtKB-KW"/>
</dbReference>
<dbReference type="InterPro" id="IPR026444">
    <property type="entry name" value="Secre_tail"/>
</dbReference>
<evidence type="ECO:0000256" key="5">
    <source>
        <dbReference type="ARBA" id="ARBA00022801"/>
    </source>
</evidence>
<dbReference type="GO" id="GO:0006508">
    <property type="term" value="P:proteolysis"/>
    <property type="evidence" value="ECO:0007669"/>
    <property type="project" value="UniProtKB-KW"/>
</dbReference>
<keyword evidence="5" id="KW-0378">Hydrolase</keyword>
<evidence type="ECO:0000259" key="11">
    <source>
        <dbReference type="Pfam" id="PF18962"/>
    </source>
</evidence>
<evidence type="ECO:0000256" key="6">
    <source>
        <dbReference type="ARBA" id="ARBA00022833"/>
    </source>
</evidence>
<keyword evidence="3" id="KW-0479">Metal-binding</keyword>
<evidence type="ECO:0000256" key="8">
    <source>
        <dbReference type="ARBA" id="ARBA00023157"/>
    </source>
</evidence>
<evidence type="ECO:0008006" key="14">
    <source>
        <dbReference type="Google" id="ProtNLM"/>
    </source>
</evidence>
<evidence type="ECO:0000256" key="1">
    <source>
        <dbReference type="ARBA" id="ARBA00008721"/>
    </source>
</evidence>
<evidence type="ECO:0000256" key="2">
    <source>
        <dbReference type="ARBA" id="ARBA00022670"/>
    </source>
</evidence>
<sequence length="505" mass="58347">MKHTLLLTLLFFLQHASIAQVNTPPLRCQVSGERHELSIMRKAKPIASSNREYIIPVVVHVFNPEKGMTPIDYDLIKDALEKTSDDFKGLSSDWSDGSIDQEFDHLKERLNIRFELAKATPWGTVTNGVIFYDEIKSGFANDIIYDQEIASYAWDNYSYLNIYIMNDIYGNGILTHSGVSFFPNKNMSDQKLSRVVYNGRYLGRNTDEEFRSVFTHELGHWLNLKHTFEGGCLDFNDDDGIKDTPKVKNNDIKHGRTLNCNNNYINWQNFMEYSSKYSMFTKEQVNEMKETLQLSTHKNLWSTENLIKTGIIEHSYLSTESPVIIKYHPETMMIKEALLHKIKIYGDNNFNSSINYHIKTFNSSSESHSIDFAISELDSKSIALEFQGQLSLLNNLPNTLEIEFENSSFEKDLKSENRTIPIYFLEELEIDNSLAIFPNPCEDFITIKNAKDKTCVLYNSQGKILSTTRIESNHRIIDLRPYKSGLYIIKVFGQNFNSIQRIQKI</sequence>
<dbReference type="Gene3D" id="3.40.390.10">
    <property type="entry name" value="Collagenase (Catalytic Domain)"/>
    <property type="match status" value="1"/>
</dbReference>
<dbReference type="SUPFAM" id="SSF55486">
    <property type="entry name" value="Metalloproteases ('zincins'), catalytic domain"/>
    <property type="match status" value="1"/>
</dbReference>
<evidence type="ECO:0000313" key="12">
    <source>
        <dbReference type="EMBL" id="MDR6237278.1"/>
    </source>
</evidence>
<keyword evidence="13" id="KW-1185">Reference proteome</keyword>
<dbReference type="RefSeq" id="WP_309936728.1">
    <property type="nucleotide sequence ID" value="NZ_AP025305.1"/>
</dbReference>
<name>A0AAE3XJQ9_9BACT</name>
<dbReference type="GO" id="GO:0046872">
    <property type="term" value="F:metal ion binding"/>
    <property type="evidence" value="ECO:0007669"/>
    <property type="project" value="UniProtKB-KW"/>
</dbReference>
<evidence type="ECO:0000256" key="9">
    <source>
        <dbReference type="SAM" id="SignalP"/>
    </source>
</evidence>
<evidence type="ECO:0000259" key="10">
    <source>
        <dbReference type="Pfam" id="PF05572"/>
    </source>
</evidence>
<dbReference type="InterPro" id="IPR008754">
    <property type="entry name" value="Peptidase_M43"/>
</dbReference>
<dbReference type="Pfam" id="PF05572">
    <property type="entry name" value="Peptidase_M43"/>
    <property type="match status" value="1"/>
</dbReference>
<dbReference type="PANTHER" id="PTHR47466">
    <property type="match status" value="1"/>
</dbReference>
<keyword evidence="2" id="KW-0645">Protease</keyword>
<comment type="caution">
    <text evidence="12">The sequence shown here is derived from an EMBL/GenBank/DDBJ whole genome shotgun (WGS) entry which is preliminary data.</text>
</comment>
<feature type="domain" description="Peptidase M43 pregnancy-associated plasma-A" evidence="10">
    <location>
        <begin position="145"/>
        <end position="292"/>
    </location>
</feature>
<dbReference type="AlphaFoldDB" id="A0AAE3XJQ9"/>
<keyword evidence="6" id="KW-0862">Zinc</keyword>
<evidence type="ECO:0000256" key="7">
    <source>
        <dbReference type="ARBA" id="ARBA00023049"/>
    </source>
</evidence>
<feature type="signal peptide" evidence="9">
    <location>
        <begin position="1"/>
        <end position="21"/>
    </location>
</feature>
<keyword evidence="4 9" id="KW-0732">Signal</keyword>
<feature type="chain" id="PRO_5042000388" description="T9SS type A sorting domain-containing protein" evidence="9">
    <location>
        <begin position="22"/>
        <end position="505"/>
    </location>
</feature>
<dbReference type="NCBIfam" id="TIGR04183">
    <property type="entry name" value="Por_Secre_tail"/>
    <property type="match status" value="1"/>
</dbReference>
<organism evidence="12 13">
    <name type="scientific">Aureibacter tunicatorum</name>
    <dbReference type="NCBI Taxonomy" id="866807"/>
    <lineage>
        <taxon>Bacteria</taxon>
        <taxon>Pseudomonadati</taxon>
        <taxon>Bacteroidota</taxon>
        <taxon>Cytophagia</taxon>
        <taxon>Cytophagales</taxon>
        <taxon>Persicobacteraceae</taxon>
        <taxon>Aureibacter</taxon>
    </lineage>
</organism>
<dbReference type="Pfam" id="PF18962">
    <property type="entry name" value="Por_Secre_tail"/>
    <property type="match status" value="1"/>
</dbReference>
<reference evidence="12" key="1">
    <citation type="submission" date="2023-07" db="EMBL/GenBank/DDBJ databases">
        <title>Genomic Encyclopedia of Type Strains, Phase IV (KMG-IV): sequencing the most valuable type-strain genomes for metagenomic binning, comparative biology and taxonomic classification.</title>
        <authorList>
            <person name="Goeker M."/>
        </authorList>
    </citation>
    <scope>NUCLEOTIDE SEQUENCE</scope>
    <source>
        <strain evidence="12">DSM 26174</strain>
    </source>
</reference>
<dbReference type="InterPro" id="IPR024079">
    <property type="entry name" value="MetalloPept_cat_dom_sf"/>
</dbReference>